<evidence type="ECO:0000256" key="1">
    <source>
        <dbReference type="ARBA" id="ARBA00022527"/>
    </source>
</evidence>
<organism evidence="3 4">
    <name type="scientific">Streptomyces phyllanthi</name>
    <dbReference type="NCBI Taxonomy" id="1803180"/>
    <lineage>
        <taxon>Bacteria</taxon>
        <taxon>Bacillati</taxon>
        <taxon>Actinomycetota</taxon>
        <taxon>Actinomycetes</taxon>
        <taxon>Kitasatosporales</taxon>
        <taxon>Streptomycetaceae</taxon>
        <taxon>Streptomyces</taxon>
    </lineage>
</organism>
<reference evidence="3 4" key="1">
    <citation type="submission" date="2019-07" db="EMBL/GenBank/DDBJ databases">
        <title>New species of Amycolatopsis and Streptomyces.</title>
        <authorList>
            <person name="Duangmal K."/>
            <person name="Teo W.F.A."/>
            <person name="Lipun K."/>
        </authorList>
    </citation>
    <scope>NUCLEOTIDE SEQUENCE [LARGE SCALE GENOMIC DNA]</scope>
    <source>
        <strain evidence="3 4">TISTR 2346</strain>
    </source>
</reference>
<dbReference type="OrthoDB" id="9792240at2"/>
<dbReference type="PANTHER" id="PTHR35526">
    <property type="entry name" value="ANTI-SIGMA-F FACTOR RSBW-RELATED"/>
    <property type="match status" value="1"/>
</dbReference>
<dbReference type="InterPro" id="IPR036890">
    <property type="entry name" value="HATPase_C_sf"/>
</dbReference>
<name>A0A5N8W0Y2_9ACTN</name>
<gene>
    <name evidence="3" type="ORF">FNH04_15005</name>
</gene>
<comment type="caution">
    <text evidence="3">The sequence shown here is derived from an EMBL/GenBank/DDBJ whole genome shotgun (WGS) entry which is preliminary data.</text>
</comment>
<dbReference type="EMBL" id="VJZE01000084">
    <property type="protein sequence ID" value="MPY41170.1"/>
    <property type="molecule type" value="Genomic_DNA"/>
</dbReference>
<evidence type="ECO:0000259" key="2">
    <source>
        <dbReference type="Pfam" id="PF13581"/>
    </source>
</evidence>
<keyword evidence="3" id="KW-0067">ATP-binding</keyword>
<evidence type="ECO:0000313" key="3">
    <source>
        <dbReference type="EMBL" id="MPY41170.1"/>
    </source>
</evidence>
<dbReference type="PANTHER" id="PTHR35526:SF6">
    <property type="entry name" value="SLR1861 PROTEIN"/>
    <property type="match status" value="1"/>
</dbReference>
<dbReference type="CDD" id="cd16936">
    <property type="entry name" value="HATPase_RsbW-like"/>
    <property type="match status" value="1"/>
</dbReference>
<dbReference type="SUPFAM" id="SSF55874">
    <property type="entry name" value="ATPase domain of HSP90 chaperone/DNA topoisomerase II/histidine kinase"/>
    <property type="match status" value="1"/>
</dbReference>
<protein>
    <submittedName>
        <fullName evidence="3">ATP-binding protein</fullName>
    </submittedName>
</protein>
<keyword evidence="1" id="KW-0418">Kinase</keyword>
<dbReference type="Proteomes" id="UP000326979">
    <property type="component" value="Unassembled WGS sequence"/>
</dbReference>
<sequence>MAIDYEPASAAAPAGVTGGGPPAGAVRVTCDRAEGRAGLRVPAALGSLDEVARFVLDLGGRAGLHPSGLYRLRLAADELATNIVVHGYRGAPGVIAVDGGIDADRVWVRFQDDAPAFDPRQGMRPPALDQPLAEREIGGLGVYLAYTAVDAFAYELVSGRNVSTLVMLRREGHPRAPRDASNEPTAE</sequence>
<dbReference type="GO" id="GO:0005524">
    <property type="term" value="F:ATP binding"/>
    <property type="evidence" value="ECO:0007669"/>
    <property type="project" value="UniProtKB-KW"/>
</dbReference>
<keyword evidence="4" id="KW-1185">Reference proteome</keyword>
<feature type="domain" description="Histidine kinase/HSP90-like ATPase" evidence="2">
    <location>
        <begin position="41"/>
        <end position="164"/>
    </location>
</feature>
<dbReference type="AlphaFoldDB" id="A0A5N8W0Y2"/>
<proteinExistence type="predicted"/>
<keyword evidence="3" id="KW-0547">Nucleotide-binding</keyword>
<dbReference type="Pfam" id="PF13581">
    <property type="entry name" value="HATPase_c_2"/>
    <property type="match status" value="1"/>
</dbReference>
<dbReference type="InterPro" id="IPR003594">
    <property type="entry name" value="HATPase_dom"/>
</dbReference>
<dbReference type="Gene3D" id="3.30.565.10">
    <property type="entry name" value="Histidine kinase-like ATPase, C-terminal domain"/>
    <property type="match status" value="1"/>
</dbReference>
<dbReference type="GO" id="GO:0004674">
    <property type="term" value="F:protein serine/threonine kinase activity"/>
    <property type="evidence" value="ECO:0007669"/>
    <property type="project" value="UniProtKB-KW"/>
</dbReference>
<accession>A0A5N8W0Y2</accession>
<dbReference type="InterPro" id="IPR050267">
    <property type="entry name" value="Anti-sigma-factor_SerPK"/>
</dbReference>
<dbReference type="RefSeq" id="WP_152784356.1">
    <property type="nucleotide sequence ID" value="NZ_BAABEQ010000026.1"/>
</dbReference>
<keyword evidence="1" id="KW-0808">Transferase</keyword>
<keyword evidence="1" id="KW-0723">Serine/threonine-protein kinase</keyword>
<evidence type="ECO:0000313" key="4">
    <source>
        <dbReference type="Proteomes" id="UP000326979"/>
    </source>
</evidence>